<feature type="domain" description="R-spondin Fu-CRD" evidence="11">
    <location>
        <begin position="46"/>
        <end position="141"/>
    </location>
</feature>
<dbReference type="AlphaFoldDB" id="A0A8C4EDH7"/>
<dbReference type="GO" id="GO:0016055">
    <property type="term" value="P:Wnt signaling pathway"/>
    <property type="evidence" value="ECO:0007669"/>
    <property type="project" value="UniProtKB-KW"/>
</dbReference>
<keyword evidence="3" id="KW-0964">Secreted</keyword>
<proteinExistence type="inferred from homology"/>
<dbReference type="Pfam" id="PF15913">
    <property type="entry name" value="Furin-like_2"/>
    <property type="match status" value="1"/>
</dbReference>
<dbReference type="PROSITE" id="PS50092">
    <property type="entry name" value="TSP1"/>
    <property type="match status" value="1"/>
</dbReference>
<evidence type="ECO:0000256" key="9">
    <source>
        <dbReference type="ARBA" id="ARBA00023180"/>
    </source>
</evidence>
<dbReference type="SMART" id="SM00261">
    <property type="entry name" value="FU"/>
    <property type="match status" value="2"/>
</dbReference>
<comment type="similarity">
    <text evidence="2">Belongs to the R-spondin family.</text>
</comment>
<dbReference type="GeneTree" id="ENSGT00940000157815"/>
<keyword evidence="6" id="KW-0879">Wnt signaling pathway</keyword>
<evidence type="ECO:0000256" key="6">
    <source>
        <dbReference type="ARBA" id="ARBA00022687"/>
    </source>
</evidence>
<keyword evidence="8" id="KW-1015">Disulfide bond</keyword>
<dbReference type="GO" id="GO:0008201">
    <property type="term" value="F:heparin binding"/>
    <property type="evidence" value="ECO:0007669"/>
    <property type="project" value="UniProtKB-KW"/>
</dbReference>
<keyword evidence="9" id="KW-0325">Glycoprotein</keyword>
<evidence type="ECO:0000256" key="7">
    <source>
        <dbReference type="ARBA" id="ARBA00022729"/>
    </source>
</evidence>
<dbReference type="InterPro" id="IPR043601">
    <property type="entry name" value="Rspo_Fu-CRD_dom"/>
</dbReference>
<dbReference type="Gene3D" id="2.20.100.10">
    <property type="entry name" value="Thrombospondin type-1 (TSP1) repeat"/>
    <property type="match status" value="1"/>
</dbReference>
<dbReference type="PANTHER" id="PTHR46987">
    <property type="entry name" value="NEUROHYPOPHYSIAL HORMONES, N-TERMINAL DOMAIN CONTAINING PROTEIN"/>
    <property type="match status" value="1"/>
</dbReference>
<dbReference type="SUPFAM" id="SSF57184">
    <property type="entry name" value="Growth factor receptor domain"/>
    <property type="match status" value="1"/>
</dbReference>
<dbReference type="GO" id="GO:0005576">
    <property type="term" value="C:extracellular region"/>
    <property type="evidence" value="ECO:0007669"/>
    <property type="project" value="UniProtKB-SubCell"/>
</dbReference>
<reference evidence="12" key="2">
    <citation type="submission" date="2025-09" db="UniProtKB">
        <authorList>
            <consortium name="Ensembl"/>
        </authorList>
    </citation>
    <scope>IDENTIFICATION</scope>
</reference>
<sequence>RKMWIPSLIWILHFMNLTKGPPPHTHPISLHPTSTGSSPMSRLCPAGCATCSALNGCLSCKPRLFFHLELDGMRQRGTCLSTCPRGHYGMRSRHIRCKEDCASCFSEHFCTHCHLGHFLFRGKCENSCPNGLTANAALRECTGKTLRRTTPVCTCGFVLNLLELQNSLSPPAFTPHDVHCQVGEWTDWGPCVRKRSMRAYRRGEETRTRQVLQSPSLHGDPCPHVSEIRKCVIKKRPKSPNISVDILECFLCFKRCTTQQYISNCVFI</sequence>
<evidence type="ECO:0000256" key="8">
    <source>
        <dbReference type="ARBA" id="ARBA00023157"/>
    </source>
</evidence>
<dbReference type="SUPFAM" id="SSF82895">
    <property type="entry name" value="TSP-1 type 1 repeat"/>
    <property type="match status" value="1"/>
</dbReference>
<comment type="subcellular location">
    <subcellularLocation>
        <location evidence="1">Secreted</location>
    </subcellularLocation>
</comment>
<keyword evidence="7 10" id="KW-0732">Signal</keyword>
<dbReference type="PANTHER" id="PTHR46987:SF1">
    <property type="entry name" value="R-SPONDIN-3"/>
    <property type="match status" value="1"/>
</dbReference>
<evidence type="ECO:0000313" key="13">
    <source>
        <dbReference type="Proteomes" id="UP000694389"/>
    </source>
</evidence>
<keyword evidence="5" id="KW-0358">Heparin-binding</keyword>
<protein>
    <recommendedName>
        <fullName evidence="11">R-spondin Fu-CRD domain-containing protein</fullName>
    </recommendedName>
</protein>
<evidence type="ECO:0000256" key="5">
    <source>
        <dbReference type="ARBA" id="ARBA00022674"/>
    </source>
</evidence>
<evidence type="ECO:0000256" key="2">
    <source>
        <dbReference type="ARBA" id="ARBA00007308"/>
    </source>
</evidence>
<dbReference type="InterPro" id="IPR036383">
    <property type="entry name" value="TSP1_rpt_sf"/>
</dbReference>
<dbReference type="InterPro" id="IPR051514">
    <property type="entry name" value="R-spondin"/>
</dbReference>
<evidence type="ECO:0000256" key="10">
    <source>
        <dbReference type="SAM" id="SignalP"/>
    </source>
</evidence>
<organism evidence="12 13">
    <name type="scientific">Dicentrarchus labrax</name>
    <name type="common">European seabass</name>
    <name type="synonym">Morone labrax</name>
    <dbReference type="NCBI Taxonomy" id="13489"/>
    <lineage>
        <taxon>Eukaryota</taxon>
        <taxon>Metazoa</taxon>
        <taxon>Chordata</taxon>
        <taxon>Craniata</taxon>
        <taxon>Vertebrata</taxon>
        <taxon>Euteleostomi</taxon>
        <taxon>Actinopterygii</taxon>
        <taxon>Neopterygii</taxon>
        <taxon>Teleostei</taxon>
        <taxon>Neoteleostei</taxon>
        <taxon>Acanthomorphata</taxon>
        <taxon>Eupercaria</taxon>
        <taxon>Moronidae</taxon>
        <taxon>Dicentrarchus</taxon>
    </lineage>
</organism>
<accession>A0A8C4EDH7</accession>
<dbReference type="Proteomes" id="UP000694389">
    <property type="component" value="Unassembled WGS sequence"/>
</dbReference>
<evidence type="ECO:0000256" key="3">
    <source>
        <dbReference type="ARBA" id="ARBA00022525"/>
    </source>
</evidence>
<reference evidence="12" key="1">
    <citation type="submission" date="2025-08" db="UniProtKB">
        <authorList>
            <consortium name="Ensembl"/>
        </authorList>
    </citation>
    <scope>IDENTIFICATION</scope>
</reference>
<keyword evidence="4" id="KW-0716">Sensory transduction</keyword>
<dbReference type="Ensembl" id="ENSDLAT00005018762.2">
    <property type="protein sequence ID" value="ENSDLAP00005017356.1"/>
    <property type="gene ID" value="ENSDLAG00005008383.2"/>
</dbReference>
<dbReference type="InterPro" id="IPR000884">
    <property type="entry name" value="TSP1_rpt"/>
</dbReference>
<evidence type="ECO:0000256" key="4">
    <source>
        <dbReference type="ARBA" id="ARBA00022606"/>
    </source>
</evidence>
<name>A0A8C4EDH7_DICLA</name>
<dbReference type="InterPro" id="IPR006212">
    <property type="entry name" value="Furin_repeat"/>
</dbReference>
<evidence type="ECO:0000313" key="12">
    <source>
        <dbReference type="Ensembl" id="ENSDLAP00005017356.1"/>
    </source>
</evidence>
<evidence type="ECO:0000259" key="11">
    <source>
        <dbReference type="Pfam" id="PF15913"/>
    </source>
</evidence>
<dbReference type="Gene3D" id="2.10.220.10">
    <property type="entry name" value="Hormone Receptor, Insulin-like Growth Factor Receptor 1, Chain A, domain 2"/>
    <property type="match status" value="1"/>
</dbReference>
<evidence type="ECO:0000256" key="1">
    <source>
        <dbReference type="ARBA" id="ARBA00004613"/>
    </source>
</evidence>
<feature type="chain" id="PRO_5034423729" description="R-spondin Fu-CRD domain-containing protein" evidence="10">
    <location>
        <begin position="21"/>
        <end position="268"/>
    </location>
</feature>
<feature type="signal peptide" evidence="10">
    <location>
        <begin position="1"/>
        <end position="20"/>
    </location>
</feature>
<dbReference type="InterPro" id="IPR009030">
    <property type="entry name" value="Growth_fac_rcpt_cys_sf"/>
</dbReference>
<keyword evidence="13" id="KW-1185">Reference proteome</keyword>